<dbReference type="SUPFAM" id="SSF56042">
    <property type="entry name" value="PurM C-terminal domain-like"/>
    <property type="match status" value="2"/>
</dbReference>
<dbReference type="Pfam" id="PF18072">
    <property type="entry name" value="FGAR-AT_linker"/>
    <property type="match status" value="1"/>
</dbReference>
<dbReference type="Gene3D" id="3.90.650.10">
    <property type="entry name" value="PurM-like C-terminal domain"/>
    <property type="match status" value="1"/>
</dbReference>
<evidence type="ECO:0000259" key="8">
    <source>
        <dbReference type="Pfam" id="PF18072"/>
    </source>
</evidence>
<dbReference type="Gene3D" id="3.30.1330.10">
    <property type="entry name" value="PurM-like, N-terminal domain"/>
    <property type="match status" value="2"/>
</dbReference>
<evidence type="ECO:0000259" key="7">
    <source>
        <dbReference type="Pfam" id="PF02769"/>
    </source>
</evidence>
<dbReference type="Gene3D" id="3.40.50.880">
    <property type="match status" value="1"/>
</dbReference>
<reference evidence="9" key="1">
    <citation type="journal article" date="2021" name="PeerJ">
        <title>Extensive microbial diversity within the chicken gut microbiome revealed by metagenomics and culture.</title>
        <authorList>
            <person name="Gilroy R."/>
            <person name="Ravi A."/>
            <person name="Getino M."/>
            <person name="Pursley I."/>
            <person name="Horton D.L."/>
            <person name="Alikhan N.F."/>
            <person name="Baker D."/>
            <person name="Gharbi K."/>
            <person name="Hall N."/>
            <person name="Watson M."/>
            <person name="Adriaenssens E.M."/>
            <person name="Foster-Nyarko E."/>
            <person name="Jarju S."/>
            <person name="Secka A."/>
            <person name="Antonio M."/>
            <person name="Oren A."/>
            <person name="Chaudhuri R.R."/>
            <person name="La Ragione R."/>
            <person name="Hildebrand F."/>
            <person name="Pallen M.J."/>
        </authorList>
    </citation>
    <scope>NUCLEOTIDE SEQUENCE</scope>
    <source>
        <strain evidence="9">ChiSjej5B23-15282</strain>
    </source>
</reference>
<dbReference type="SMART" id="SM01211">
    <property type="entry name" value="GATase_5"/>
    <property type="match status" value="1"/>
</dbReference>
<dbReference type="InterPro" id="IPR029062">
    <property type="entry name" value="Class_I_gatase-like"/>
</dbReference>
<dbReference type="SUPFAM" id="SSF52317">
    <property type="entry name" value="Class I glutamine amidotransferase-like"/>
    <property type="match status" value="1"/>
</dbReference>
<dbReference type="EC" id="6.3.5.3" evidence="9"/>
<dbReference type="Pfam" id="PF13507">
    <property type="entry name" value="GATase_5"/>
    <property type="match status" value="1"/>
</dbReference>
<dbReference type="NCBIfam" id="TIGR01857">
    <property type="entry name" value="FGAM-synthase"/>
    <property type="match status" value="1"/>
</dbReference>
<accession>A0A9D1VXM8</accession>
<keyword evidence="6" id="KW-0460">Magnesium</keyword>
<keyword evidence="1 9" id="KW-0436">Ligase</keyword>
<sequence length="1251" mass="139241">MSNVKRVFVEKKPEFAVAAKALRHEIRHYLGIRSVSGVRVLIRYDVEDLSDETFEKACRGVFAEPPVDILYKETFPMKEEDHSFSVEYLPGQFDQRADSAEQCVRFIREDEIPVIRTATTYVIEGDITEEEFAAIRNHCINPVDSREAQEEKPETLVTVFEEPEDIKVFDGFQDMPEDELKELYGSLGLAMTFKDFQHIQNYYGNEEHRDPTMTEIRVLDTYWSDHCRHTTFSTELKDVVFDEGDYRKPIEDTYREYLKDHSEIFAGREDKFVCLMDLALMAMRRLKREGKLQDQEESDEINACSIVVPIKVDGVEEEWLINFKNETHNHPTEIEPFGGAATCLGGAIRDPLSGRTYVYQAMRVTGAADPTVSVKDTLKGKLPQKKLVREAAHGYSSYGNQIGLATGLVKEIYHPDYVAKRMEIGAVLGAAPRRAVIRENSDPGDIIILLGGRTGRDGCGGATGSSKVHTEESIETCGAEVQKGNPPTERKIQRLFRREEVSRLIKKCNDFGAGGVSVAIGELADGLRVELDKVPKKYAGLDGTEIAISESQERMAVVVDPKDVEEFMSYAREENLEATEVAVVTEEPRLVLIWRGKEIVNLSRKFLDTNGAHQETSVEVEMPERAGSLFTRKEVHDVKAAWLETLSDLNVCSQKGLVEMFDGSIGAGSVFMPHGGKYQLTETQAMVAKVPVMTGKTDSVSMMSYGFDPYLSSWSPYHGAVYAVTESVAKIVAAGGDYRKIRFTFQEYFRRMTEDPKRWSQPFAALLGAYAAQIGFGLPSIGGKDSMSGTFQDIDVPPTLVSFAVDMAVEKDIITPELKKPGNKLVWLRIERDGYDLPVYGQVMDQYGKFTEDIRAGRIVSAYALDRHGVIAAVSKMAFGNHLGVKIEHNMDERDLFAPAFGDIIAEVKDGEVGNLQITYTVIGEVTDRDGFEYGSAHIGMDEALAAWTGKLESVFATKSPESTETPVEEKLYNASDIHICSHKIGQPTVFIPVFPGTNCEYDSAKAFERAGAKVITKVFRNLDAEDIRSSVEEFSRAIVQAQMIMFPGGFSAGDEPDGSAKFFATAFQNAKIKEEVEKLLNERDGLALGICNGFQALIKLGLVPYGKIVGQAENAPTLTYNTIGRHISKMVYTKVVTNKSPWLQEAELGGVYTNPASHGEGRFVASDEWLDRLFANGQVATQYCDPEGNISMDEEWNVNGSYRAVEGITSPDGRVLGKMAHSERRGDSVAVNIYGEQDLKIFESGVKYFR</sequence>
<evidence type="ECO:0000313" key="10">
    <source>
        <dbReference type="Proteomes" id="UP000824243"/>
    </source>
</evidence>
<evidence type="ECO:0000313" key="9">
    <source>
        <dbReference type="EMBL" id="HIX48582.1"/>
    </source>
</evidence>
<feature type="domain" description="PurM-like C-terminal" evidence="7">
    <location>
        <begin position="443"/>
        <end position="594"/>
    </location>
</feature>
<keyword evidence="5" id="KW-0067">ATP-binding</keyword>
<dbReference type="GO" id="GO:0046872">
    <property type="term" value="F:metal ion binding"/>
    <property type="evidence" value="ECO:0007669"/>
    <property type="project" value="UniProtKB-KW"/>
</dbReference>
<dbReference type="EMBL" id="DXFA01000107">
    <property type="protein sequence ID" value="HIX48582.1"/>
    <property type="molecule type" value="Genomic_DNA"/>
</dbReference>
<dbReference type="CDD" id="cd02203">
    <property type="entry name" value="PurL_repeat1"/>
    <property type="match status" value="1"/>
</dbReference>
<dbReference type="PANTHER" id="PTHR10099">
    <property type="entry name" value="PHOSPHORIBOSYLFORMYLGLYCINAMIDINE SYNTHASE"/>
    <property type="match status" value="1"/>
</dbReference>
<protein>
    <submittedName>
        <fullName evidence="9">Phosphoribosylformylglycinamidine synthase</fullName>
        <ecNumber evidence="9">6.3.5.3</ecNumber>
    </submittedName>
</protein>
<dbReference type="AlphaFoldDB" id="A0A9D1VXM8"/>
<dbReference type="InterPro" id="IPR036676">
    <property type="entry name" value="PurM-like_C_sf"/>
</dbReference>
<dbReference type="InterPro" id="IPR010918">
    <property type="entry name" value="PurM-like_C_dom"/>
</dbReference>
<dbReference type="InterPro" id="IPR041609">
    <property type="entry name" value="PurL_linker"/>
</dbReference>
<dbReference type="InterPro" id="IPR036921">
    <property type="entry name" value="PurM-like_N_sf"/>
</dbReference>
<proteinExistence type="predicted"/>
<evidence type="ECO:0000256" key="5">
    <source>
        <dbReference type="ARBA" id="ARBA00022840"/>
    </source>
</evidence>
<gene>
    <name evidence="9" type="ORF">H9981_06180</name>
</gene>
<dbReference type="SUPFAM" id="SSF55326">
    <property type="entry name" value="PurM N-terminal domain-like"/>
    <property type="match status" value="2"/>
</dbReference>
<dbReference type="Pfam" id="PF02769">
    <property type="entry name" value="AIRS_C"/>
    <property type="match status" value="1"/>
</dbReference>
<dbReference type="PANTHER" id="PTHR10099:SF1">
    <property type="entry name" value="PHOSPHORIBOSYLFORMYLGLYCINAMIDINE SYNTHASE"/>
    <property type="match status" value="1"/>
</dbReference>
<evidence type="ECO:0000256" key="2">
    <source>
        <dbReference type="ARBA" id="ARBA00022723"/>
    </source>
</evidence>
<evidence type="ECO:0000256" key="1">
    <source>
        <dbReference type="ARBA" id="ARBA00022598"/>
    </source>
</evidence>
<evidence type="ECO:0000256" key="6">
    <source>
        <dbReference type="ARBA" id="ARBA00022842"/>
    </source>
</evidence>
<evidence type="ECO:0000256" key="4">
    <source>
        <dbReference type="ARBA" id="ARBA00022755"/>
    </source>
</evidence>
<keyword evidence="4" id="KW-0658">Purine biosynthesis</keyword>
<evidence type="ECO:0000256" key="3">
    <source>
        <dbReference type="ARBA" id="ARBA00022741"/>
    </source>
</evidence>
<dbReference type="GO" id="GO:0004642">
    <property type="term" value="F:phosphoribosylformylglycinamidine synthase activity"/>
    <property type="evidence" value="ECO:0007669"/>
    <property type="project" value="UniProtKB-EC"/>
</dbReference>
<keyword evidence="3" id="KW-0547">Nucleotide-binding</keyword>
<comment type="caution">
    <text evidence="9">The sequence shown here is derived from an EMBL/GenBank/DDBJ whole genome shotgun (WGS) entry which is preliminary data.</text>
</comment>
<dbReference type="FunFam" id="3.30.1330.10:FF:000013">
    <property type="entry name" value="Phosphoribosylformylglycinamidine synthase"/>
    <property type="match status" value="1"/>
</dbReference>
<reference evidence="9" key="2">
    <citation type="submission" date="2021-04" db="EMBL/GenBank/DDBJ databases">
        <authorList>
            <person name="Gilroy R."/>
        </authorList>
    </citation>
    <scope>NUCLEOTIDE SEQUENCE</scope>
    <source>
        <strain evidence="9">ChiSjej5B23-15282</strain>
    </source>
</reference>
<dbReference type="GO" id="GO:0005524">
    <property type="term" value="F:ATP binding"/>
    <property type="evidence" value="ECO:0007669"/>
    <property type="project" value="UniProtKB-KW"/>
</dbReference>
<name>A0A9D1VXM8_9FIRM</name>
<feature type="domain" description="Phosphoribosylformylglycinamidine synthase linker" evidence="8">
    <location>
        <begin position="181"/>
        <end position="229"/>
    </location>
</feature>
<dbReference type="CDD" id="cd02204">
    <property type="entry name" value="PurL_repeat2"/>
    <property type="match status" value="1"/>
</dbReference>
<dbReference type="InterPro" id="IPR010141">
    <property type="entry name" value="FGAM_synthase"/>
</dbReference>
<organism evidence="9 10">
    <name type="scientific">Candidatus Mediterraneibacter caccavium</name>
    <dbReference type="NCBI Taxonomy" id="2838661"/>
    <lineage>
        <taxon>Bacteria</taxon>
        <taxon>Bacillati</taxon>
        <taxon>Bacillota</taxon>
        <taxon>Clostridia</taxon>
        <taxon>Lachnospirales</taxon>
        <taxon>Lachnospiraceae</taxon>
        <taxon>Mediterraneibacter</taxon>
    </lineage>
</organism>
<dbReference type="Proteomes" id="UP000824243">
    <property type="component" value="Unassembled WGS sequence"/>
</dbReference>
<dbReference type="GO" id="GO:0006164">
    <property type="term" value="P:purine nucleotide biosynthetic process"/>
    <property type="evidence" value="ECO:0007669"/>
    <property type="project" value="UniProtKB-KW"/>
</dbReference>
<dbReference type="GO" id="GO:0005737">
    <property type="term" value="C:cytoplasm"/>
    <property type="evidence" value="ECO:0007669"/>
    <property type="project" value="TreeGrafter"/>
</dbReference>
<keyword evidence="2" id="KW-0479">Metal-binding</keyword>